<dbReference type="CDD" id="cd02009">
    <property type="entry name" value="TPP_SHCHC_synthase"/>
    <property type="match status" value="1"/>
</dbReference>
<proteinExistence type="inferred from homology"/>
<dbReference type="InterPro" id="IPR029061">
    <property type="entry name" value="THDP-binding"/>
</dbReference>
<dbReference type="KEGG" id="vrm:44547418_00395"/>
<name>A0A239YHE9_9FIRM</name>
<comment type="pathway">
    <text evidence="6">Quinol/quinone metabolism; menaquinone biosynthesis.</text>
</comment>
<evidence type="ECO:0000259" key="8">
    <source>
        <dbReference type="Pfam" id="PF02776"/>
    </source>
</evidence>
<dbReference type="InterPro" id="IPR004433">
    <property type="entry name" value="MenaQ_synth_MenD"/>
</dbReference>
<keyword evidence="6" id="KW-0474">Menaquinone biosynthesis</keyword>
<dbReference type="InterPro" id="IPR012001">
    <property type="entry name" value="Thiamin_PyroP_enz_TPP-bd_dom"/>
</dbReference>
<comment type="similarity">
    <text evidence="6">Belongs to the TPP enzyme family. MenD subfamily.</text>
</comment>
<organism evidence="10 11">
    <name type="scientific">Veillonella rodentium</name>
    <dbReference type="NCBI Taxonomy" id="248315"/>
    <lineage>
        <taxon>Bacteria</taxon>
        <taxon>Bacillati</taxon>
        <taxon>Bacillota</taxon>
        <taxon>Negativicutes</taxon>
        <taxon>Veillonellales</taxon>
        <taxon>Veillonellaceae</taxon>
        <taxon>Veillonella</taxon>
    </lineage>
</organism>
<dbReference type="UniPathway" id="UPA01057">
    <property type="reaction ID" value="UER00164"/>
</dbReference>
<dbReference type="GO" id="GO:0030145">
    <property type="term" value="F:manganese ion binding"/>
    <property type="evidence" value="ECO:0007669"/>
    <property type="project" value="UniProtKB-UniRule"/>
</dbReference>
<evidence type="ECO:0000256" key="6">
    <source>
        <dbReference type="HAMAP-Rule" id="MF_01659"/>
    </source>
</evidence>
<dbReference type="UniPathway" id="UPA00079"/>
<comment type="cofactor">
    <cofactor evidence="6">
        <name>Mg(2+)</name>
        <dbReference type="ChEBI" id="CHEBI:18420"/>
    </cofactor>
    <cofactor evidence="6">
        <name>Mn(2+)</name>
        <dbReference type="ChEBI" id="CHEBI:29035"/>
    </cofactor>
</comment>
<keyword evidence="11" id="KW-1185">Reference proteome</keyword>
<evidence type="ECO:0000259" key="9">
    <source>
        <dbReference type="Pfam" id="PF16582"/>
    </source>
</evidence>
<evidence type="ECO:0000256" key="2">
    <source>
        <dbReference type="ARBA" id="ARBA00022723"/>
    </source>
</evidence>
<dbReference type="Gene3D" id="3.40.50.970">
    <property type="match status" value="2"/>
</dbReference>
<comment type="cofactor">
    <cofactor evidence="6">
        <name>thiamine diphosphate</name>
        <dbReference type="ChEBI" id="CHEBI:58937"/>
    </cofactor>
    <text evidence="6">Binds 1 thiamine pyrophosphate per subunit.</text>
</comment>
<dbReference type="GO" id="GO:0000287">
    <property type="term" value="F:magnesium ion binding"/>
    <property type="evidence" value="ECO:0007669"/>
    <property type="project" value="UniProtKB-UniRule"/>
</dbReference>
<comment type="function">
    <text evidence="6">Catalyzes the thiamine diphosphate-dependent decarboxylation of 2-oxoglutarate and the subsequent addition of the resulting succinic semialdehyde-thiamine pyrophosphate anion to isochorismate to yield 2-succinyl-5-enolpyruvyl-6-hydroxy-3-cyclohexene-1-carboxylate (SEPHCHC).</text>
</comment>
<dbReference type="Pfam" id="PF16582">
    <property type="entry name" value="TPP_enzyme_M_2"/>
    <property type="match status" value="1"/>
</dbReference>
<gene>
    <name evidence="6 10" type="primary">menD</name>
    <name evidence="10" type="ORF">SAMEA44547418_00395</name>
</gene>
<dbReference type="Pfam" id="PF02775">
    <property type="entry name" value="TPP_enzyme_C"/>
    <property type="match status" value="1"/>
</dbReference>
<dbReference type="PANTHER" id="PTHR42916">
    <property type="entry name" value="2-SUCCINYL-5-ENOLPYRUVYL-6-HYDROXY-3-CYCLOHEXENE-1-CARBOXYLATE SYNTHASE"/>
    <property type="match status" value="1"/>
</dbReference>
<evidence type="ECO:0000256" key="5">
    <source>
        <dbReference type="ARBA" id="ARBA00023211"/>
    </source>
</evidence>
<dbReference type="InterPro" id="IPR011766">
    <property type="entry name" value="TPP_enzyme_TPP-bd"/>
</dbReference>
<evidence type="ECO:0000313" key="11">
    <source>
        <dbReference type="Proteomes" id="UP000214973"/>
    </source>
</evidence>
<dbReference type="GO" id="GO:0009234">
    <property type="term" value="P:menaquinone biosynthetic process"/>
    <property type="evidence" value="ECO:0007669"/>
    <property type="project" value="UniProtKB-UniRule"/>
</dbReference>
<dbReference type="EMBL" id="LT906470">
    <property type="protein sequence ID" value="SNV58559.1"/>
    <property type="molecule type" value="Genomic_DNA"/>
</dbReference>
<dbReference type="EC" id="2.2.1.9" evidence="6"/>
<dbReference type="Proteomes" id="UP000214973">
    <property type="component" value="Chromosome 1"/>
</dbReference>
<evidence type="ECO:0000256" key="3">
    <source>
        <dbReference type="ARBA" id="ARBA00022842"/>
    </source>
</evidence>
<protein>
    <recommendedName>
        <fullName evidence="6">2-succinyl-5-enolpyruvyl-6-hydroxy-3-cyclohexene-1-carboxylate synthase</fullName>
        <shortName evidence="6">SEPHCHC synthase</shortName>
        <ecNumber evidence="6">2.2.1.9</ecNumber>
    </recommendedName>
    <alternativeName>
        <fullName evidence="6">Menaquinone biosynthesis protein MenD</fullName>
    </alternativeName>
</protein>
<dbReference type="PIRSF" id="PIRSF004983">
    <property type="entry name" value="MenD"/>
    <property type="match status" value="1"/>
</dbReference>
<dbReference type="Gene3D" id="3.40.50.1220">
    <property type="entry name" value="TPP-binding domain"/>
    <property type="match status" value="1"/>
</dbReference>
<dbReference type="Pfam" id="PF02776">
    <property type="entry name" value="TPP_enzyme_N"/>
    <property type="match status" value="1"/>
</dbReference>
<dbReference type="GO" id="GO:0030976">
    <property type="term" value="F:thiamine pyrophosphate binding"/>
    <property type="evidence" value="ECO:0007669"/>
    <property type="project" value="UniProtKB-UniRule"/>
</dbReference>
<evidence type="ECO:0000256" key="4">
    <source>
        <dbReference type="ARBA" id="ARBA00023052"/>
    </source>
</evidence>
<evidence type="ECO:0000313" key="10">
    <source>
        <dbReference type="EMBL" id="SNV58559.1"/>
    </source>
</evidence>
<dbReference type="CDD" id="cd07037">
    <property type="entry name" value="TPP_PYR_MenD"/>
    <property type="match status" value="1"/>
</dbReference>
<dbReference type="NCBIfam" id="TIGR00173">
    <property type="entry name" value="menD"/>
    <property type="match status" value="1"/>
</dbReference>
<feature type="domain" description="Thiamine pyrophosphate enzyme N-terminal TPP-binding" evidence="8">
    <location>
        <begin position="6"/>
        <end position="118"/>
    </location>
</feature>
<keyword evidence="4 6" id="KW-0786">Thiamine pyrophosphate</keyword>
<comment type="pathway">
    <text evidence="6">Quinol/quinone metabolism; 1,4-dihydroxy-2-naphthoate biosynthesis; 1,4-dihydroxy-2-naphthoate from chorismate: step 2/7.</text>
</comment>
<keyword evidence="2 6" id="KW-0479">Metal-binding</keyword>
<feature type="domain" description="Thiamine pyrophosphate enzyme TPP-binding" evidence="7">
    <location>
        <begin position="462"/>
        <end position="576"/>
    </location>
</feature>
<dbReference type="HAMAP" id="MF_01659">
    <property type="entry name" value="MenD"/>
    <property type="match status" value="1"/>
</dbReference>
<reference evidence="10 11" key="1">
    <citation type="submission" date="2017-06" db="EMBL/GenBank/DDBJ databases">
        <authorList>
            <consortium name="Pathogen Informatics"/>
        </authorList>
    </citation>
    <scope>NUCLEOTIDE SEQUENCE [LARGE SCALE GENOMIC DNA]</scope>
    <source>
        <strain evidence="10 11">NCTC12018</strain>
    </source>
</reference>
<keyword evidence="1 6" id="KW-0808">Transferase</keyword>
<dbReference type="AlphaFoldDB" id="A0A239YHE9"/>
<dbReference type="SUPFAM" id="SSF52518">
    <property type="entry name" value="Thiamin diphosphate-binding fold (THDP-binding)"/>
    <property type="match status" value="2"/>
</dbReference>
<dbReference type="RefSeq" id="WP_095065285.1">
    <property type="nucleotide sequence ID" value="NZ_LT906470.1"/>
</dbReference>
<sequence length="593" mass="65978">MNEYIAALVDELHLLGVRHVVFSPGSRSTTMAMLFTEHKGFETYMNIDERSAAFMALGIAKAHKRPAVLVCTSGSAVAHYLPAILEAQYSGVPLIILSADRPHTLQHVGAPQTVDQQKLFGTAVNYYEELSVPREEHFYTYPRQVARKAYMKAMDLKCGPVHINVPLFEPLVPDFDRKYFKAGRMKQPFSLVTGMLRPSEVKPIYEALLNKKVLVLSGPSWSLDEEMAILELGHMLKAPILADPLSNMRRIDDEHIITSYDAFLVDENRRDALQPDCILQIGQMVVSKRVQQWIGSMDEMMIISVSPTMDYTNPMGNTIMYIQSTAQGLMNGFKGYTFELHSAGAVNATDTTSVSAGVANTFTGTENIADGCDQTFDTSIDEYLAAWIDTESYSRNQLDAVAKESELFEGRTIYMLQRFMPKDGQIMSANSMSVRDMDYFWAGGRSDADVYGNRGTNGIDGTVSTALGLSTNGKTTVLLTGDLSFFHDLNGFAIAKTHELNLTIVLHNNDGGGIFQYLPQKGTEHFDYLFNTSQGIDYSGLATLYGVDYVRVRNNDDLEAAFAQYIGQSGVHIIEIPTSKEGSRELHKKYRIH</sequence>
<dbReference type="PANTHER" id="PTHR42916:SF1">
    <property type="entry name" value="PROTEIN PHYLLO, CHLOROPLASTIC"/>
    <property type="match status" value="1"/>
</dbReference>
<comment type="subunit">
    <text evidence="6">Homodimer.</text>
</comment>
<dbReference type="GO" id="GO:0070204">
    <property type="term" value="F:2-succinyl-5-enolpyruvyl-6-hydroxy-3-cyclohexene-1-carboxylic-acid synthase activity"/>
    <property type="evidence" value="ECO:0007669"/>
    <property type="project" value="UniProtKB-UniRule"/>
</dbReference>
<dbReference type="InterPro" id="IPR032264">
    <property type="entry name" value="MenD_middle"/>
</dbReference>
<keyword evidence="3 6" id="KW-0460">Magnesium</keyword>
<evidence type="ECO:0000256" key="1">
    <source>
        <dbReference type="ARBA" id="ARBA00022679"/>
    </source>
</evidence>
<accession>A0A239YHE9</accession>
<evidence type="ECO:0000259" key="7">
    <source>
        <dbReference type="Pfam" id="PF02775"/>
    </source>
</evidence>
<feature type="domain" description="Menaquinone biosynthesis protein MenD middle" evidence="9">
    <location>
        <begin position="207"/>
        <end position="321"/>
    </location>
</feature>
<keyword evidence="5 6" id="KW-0464">Manganese</keyword>
<comment type="catalytic activity">
    <reaction evidence="6">
        <text>isochorismate + 2-oxoglutarate + H(+) = 5-enolpyruvoyl-6-hydroxy-2-succinyl-cyclohex-3-ene-1-carboxylate + CO2</text>
        <dbReference type="Rhea" id="RHEA:25593"/>
        <dbReference type="ChEBI" id="CHEBI:15378"/>
        <dbReference type="ChEBI" id="CHEBI:16526"/>
        <dbReference type="ChEBI" id="CHEBI:16810"/>
        <dbReference type="ChEBI" id="CHEBI:29780"/>
        <dbReference type="ChEBI" id="CHEBI:58818"/>
        <dbReference type="EC" id="2.2.1.9"/>
    </reaction>
</comment>